<dbReference type="EMBL" id="LN609398">
    <property type="protein sequence ID" value="CEF60369.1"/>
    <property type="molecule type" value="Genomic_DNA"/>
</dbReference>
<dbReference type="Proteomes" id="UP000035682">
    <property type="component" value="Unplaced"/>
</dbReference>
<dbReference type="CTD" id="36385179"/>
<sequence>MNSDLSFLGTSNTPTRKRYSIAAFPVNDNLTKYNNIEAIEISLDIFDKDNDGNTSLMKAIQDNRPLAVQNIMKKAYTTNSITRLLNSTNKKGETPLKLASEGCNLAIKEYLEGIKVKKINPLLENIKISTGQTDELIIKNMNILPEIIKPNMFGTTERDSFIPTIAENENNKISNELLLFSTPRLRSISIAGEPYNGNNALQELKKVTHKKTSFPSQDLKDVISINELGKNKKYSSADTGIFSKKSSTASSKISTSSETSILENNIKNKKPSLPKYRHVDGAVDITTNFFPIVKDDSNIRENPETNIVLMLTDKVKNFVKKKESFQGYTCYDTQLLYMPREEDDDNNEDLPKSIKNTTDYSELNEYRAERYGSSYSPINKVQKNEDFQIDIGNTISIKNRSQSLCKILDKSSPKY</sequence>
<evidence type="ECO:0000313" key="1">
    <source>
        <dbReference type="EMBL" id="CEF60369.1"/>
    </source>
</evidence>
<dbReference type="Gene3D" id="1.25.40.20">
    <property type="entry name" value="Ankyrin repeat-containing domain"/>
    <property type="match status" value="1"/>
</dbReference>
<dbReference type="GeneID" id="36385179"/>
<evidence type="ECO:0000313" key="3">
    <source>
        <dbReference type="WBParaSite" id="SRAE_X000210700.1"/>
    </source>
</evidence>
<dbReference type="WormBase" id="SRAE_X000210700">
    <property type="protein sequence ID" value="SRP01525"/>
    <property type="gene ID" value="WBGene00267685"/>
</dbReference>
<reference evidence="1" key="2">
    <citation type="submission" date="2014-09" db="EMBL/GenBank/DDBJ databases">
        <authorList>
            <person name="Aslett A.Martin."/>
        </authorList>
    </citation>
    <scope>NUCLEOTIDE SEQUENCE</scope>
    <source>
        <strain evidence="1">ED321 Heterogonic</strain>
    </source>
</reference>
<protein>
    <submittedName>
        <fullName evidence="1 3">Ankyrin repeat-containing domain-containing protein</fullName>
    </submittedName>
</protein>
<dbReference type="RefSeq" id="XP_024499578.1">
    <property type="nucleotide sequence ID" value="XM_024644041.1"/>
</dbReference>
<dbReference type="SUPFAM" id="SSF48403">
    <property type="entry name" value="Ankyrin repeat"/>
    <property type="match status" value="1"/>
</dbReference>
<name>A0A090KYR8_STRRB</name>
<evidence type="ECO:0000313" key="4">
    <source>
        <dbReference type="WormBase" id="SRAE_X000210700"/>
    </source>
</evidence>
<reference evidence="3" key="3">
    <citation type="submission" date="2020-12" db="UniProtKB">
        <authorList>
            <consortium name="WormBaseParasite"/>
        </authorList>
    </citation>
    <scope>IDENTIFICATION</scope>
</reference>
<gene>
    <name evidence="1 3 4" type="ORF">SRAE_X000210700</name>
</gene>
<reference evidence="2" key="1">
    <citation type="submission" date="2014-09" db="EMBL/GenBank/DDBJ databases">
        <authorList>
            <person name="Martin A.A."/>
        </authorList>
    </citation>
    <scope>NUCLEOTIDE SEQUENCE</scope>
    <source>
        <strain evidence="2">ED321</strain>
    </source>
</reference>
<proteinExistence type="predicted"/>
<organism evidence="1">
    <name type="scientific">Strongyloides ratti</name>
    <name type="common">Parasitic roundworm</name>
    <dbReference type="NCBI Taxonomy" id="34506"/>
    <lineage>
        <taxon>Eukaryota</taxon>
        <taxon>Metazoa</taxon>
        <taxon>Ecdysozoa</taxon>
        <taxon>Nematoda</taxon>
        <taxon>Chromadorea</taxon>
        <taxon>Rhabditida</taxon>
        <taxon>Tylenchina</taxon>
        <taxon>Panagrolaimomorpha</taxon>
        <taxon>Strongyloidoidea</taxon>
        <taxon>Strongyloididae</taxon>
        <taxon>Strongyloides</taxon>
    </lineage>
</organism>
<dbReference type="WBParaSite" id="SRAE_X000210700.1">
    <property type="protein sequence ID" value="SRAE_X000210700.1"/>
    <property type="gene ID" value="WBGene00267685"/>
</dbReference>
<accession>A0A090KYR8</accession>
<keyword evidence="2" id="KW-1185">Reference proteome</keyword>
<evidence type="ECO:0000313" key="2">
    <source>
        <dbReference type="Proteomes" id="UP000035682"/>
    </source>
</evidence>
<dbReference type="AlphaFoldDB" id="A0A090KYR8"/>
<dbReference type="InterPro" id="IPR036770">
    <property type="entry name" value="Ankyrin_rpt-contain_sf"/>
</dbReference>